<dbReference type="GO" id="GO:0009424">
    <property type="term" value="C:bacterial-type flagellum hook"/>
    <property type="evidence" value="ECO:0007669"/>
    <property type="project" value="InterPro"/>
</dbReference>
<evidence type="ECO:0000256" key="2">
    <source>
        <dbReference type="ARBA" id="ARBA00009764"/>
    </source>
</evidence>
<dbReference type="PANTHER" id="PTHR30288:SF0">
    <property type="entry name" value="FLAGELLAR HOOK-ASSOCIATED PROTEIN 2"/>
    <property type="match status" value="1"/>
</dbReference>
<dbReference type="InterPro" id="IPR040026">
    <property type="entry name" value="FliD"/>
</dbReference>
<comment type="similarity">
    <text evidence="2">Belongs to the FliD family.</text>
</comment>
<evidence type="ECO:0000313" key="11">
    <source>
        <dbReference type="Proteomes" id="UP000239388"/>
    </source>
</evidence>
<protein>
    <recommendedName>
        <fullName evidence="7">Filament cap protein</fullName>
    </recommendedName>
    <alternativeName>
        <fullName evidence="6">Flagellar cap protein</fullName>
    </alternativeName>
</protein>
<evidence type="ECO:0000256" key="3">
    <source>
        <dbReference type="ARBA" id="ARBA00011255"/>
    </source>
</evidence>
<dbReference type="PANTHER" id="PTHR30288">
    <property type="entry name" value="FLAGELLAR CAP/ASSEMBLY PROTEIN FLID"/>
    <property type="match status" value="1"/>
</dbReference>
<dbReference type="EMBL" id="PUIB01000015">
    <property type="protein sequence ID" value="PQO35397.1"/>
    <property type="molecule type" value="Genomic_DNA"/>
</dbReference>
<evidence type="ECO:0000259" key="8">
    <source>
        <dbReference type="Pfam" id="PF02465"/>
    </source>
</evidence>
<keyword evidence="5" id="KW-0975">Bacterial flagellum</keyword>
<dbReference type="Pfam" id="PF07195">
    <property type="entry name" value="FliD_C"/>
    <property type="match status" value="1"/>
</dbReference>
<dbReference type="GO" id="GO:0071973">
    <property type="term" value="P:bacterial-type flagellum-dependent cell motility"/>
    <property type="evidence" value="ECO:0007669"/>
    <property type="project" value="TreeGrafter"/>
</dbReference>
<dbReference type="GO" id="GO:0009421">
    <property type="term" value="C:bacterial-type flagellum filament cap"/>
    <property type="evidence" value="ECO:0007669"/>
    <property type="project" value="InterPro"/>
</dbReference>
<name>A0A2S8FTB0_9BACT</name>
<keyword evidence="4" id="KW-0175">Coiled coil</keyword>
<dbReference type="OrthoDB" id="244268at2"/>
<evidence type="ECO:0000256" key="1">
    <source>
        <dbReference type="ARBA" id="ARBA00004365"/>
    </source>
</evidence>
<dbReference type="Proteomes" id="UP000239388">
    <property type="component" value="Unassembled WGS sequence"/>
</dbReference>
<organism evidence="10 11">
    <name type="scientific">Blastopirellula marina</name>
    <dbReference type="NCBI Taxonomy" id="124"/>
    <lineage>
        <taxon>Bacteria</taxon>
        <taxon>Pseudomonadati</taxon>
        <taxon>Planctomycetota</taxon>
        <taxon>Planctomycetia</taxon>
        <taxon>Pirellulales</taxon>
        <taxon>Pirellulaceae</taxon>
        <taxon>Blastopirellula</taxon>
    </lineage>
</organism>
<evidence type="ECO:0000313" key="10">
    <source>
        <dbReference type="EMBL" id="PQO35397.1"/>
    </source>
</evidence>
<feature type="domain" description="Flagellar hook-associated protein 2 C-terminal" evidence="9">
    <location>
        <begin position="1023"/>
        <end position="1243"/>
    </location>
</feature>
<dbReference type="GO" id="GO:0007155">
    <property type="term" value="P:cell adhesion"/>
    <property type="evidence" value="ECO:0007669"/>
    <property type="project" value="InterPro"/>
</dbReference>
<evidence type="ECO:0000259" key="9">
    <source>
        <dbReference type="Pfam" id="PF07195"/>
    </source>
</evidence>
<dbReference type="Pfam" id="PF02465">
    <property type="entry name" value="FliD_N"/>
    <property type="match status" value="1"/>
</dbReference>
<evidence type="ECO:0000256" key="4">
    <source>
        <dbReference type="ARBA" id="ARBA00023054"/>
    </source>
</evidence>
<gene>
    <name evidence="10" type="ORF">C5Y98_13610</name>
</gene>
<evidence type="ECO:0000256" key="5">
    <source>
        <dbReference type="ARBA" id="ARBA00023143"/>
    </source>
</evidence>
<dbReference type="AlphaFoldDB" id="A0A2S8FTB0"/>
<sequence>MAGISSSTGLISGINITDTVKQLLSIEARPRDLLISRTTAISDEQAALSKVTASILSLQFSAQALGKTAVFNARTVQTSNSTALSAAVTGTPRVGVTQVTPVRTAQAQQYLSSGVSSLTEALSAGSISINSSPRLNEGIELNRLNGGDGVGPGKIKITDRAGDTATIDLRYATTIDDVLSAINNSDDIDVTATVDGDRIKLTDNTGQTTSNLIVKDLSGGSTAADLGLRDVNVAASSYVGNDILSLHSETRLSSLRDGAGIRLSSDLDDLSITFRDGTTKNIGLRQVAQPEGSASATTSTFDAKFSITANNAGAAYDGVTVIFQDNASVTAGSESVVYDDLAKTITVQIDEGSTTAADIISAINNDANAGLYFTAATVDGGTGEGIVDADDTAITTGGTALATAVTTAANANASLEISAINAGGAYDDVQILFVDDAGVSKGSETVVYDDSDPGNKTLTVHIKAGETTADDVIAAISGDPTVSTLFSAANVSGSTGDGLIDVTDTGTTSGGAANAVGISTAQAVDGVVKLTAKQLGGEYDNVTLRYVDDPSVTAGNEVIEYDDSDPENITLTVRIEKGKTTADNVIAAINGNTTTSARFTAATATGGTGDRIVDVNSTAVTTGGAAREERSPQTLGDILTILNEVDPTRLQAQISADGDHIELIDLSDDLGGSFSVSSFGDGHAAEDLGIAVSTTGDTISSGRYIGGLNSKLISSLNGGQGFNLGSVQVTDRSGATATIDLSAAETVQDVLKAFNESGLGIEADYNTSGNGITIRDTTGQFFSNFKIENADGTNSADQLNIAVSSSQTKVESGSLHYQYISEQTELDSLNGGSGISRGKFIIKDSAGGARVFDLNSEDFKTVGDLLDAINSQVGVKVTAQINENGDGIKIIDQANGSGDLRIQDSGSTKTATSLGLAATGAIADGESKQSVSGSFSKTVEIEDGDTINDVIDKINALDAGFSATVFDYGAGSERYRISLVSDKTGSGGNFIVDSSNSNFDFDETVRGQDALLLFGSNTNGSSGILTTSSSNTFTGVIDGLSVTIKEATNTPVNVTVSESDSSLITAANSFVTQYNALVDLMDEYTAFNEADNSTGVLFGTNEANRIDTELSKLLTQRYPSLGSIQSLQQLGFTYNDTGKLSLDTAKLQQKFAEDPEAVEDFFLKEQTIGGETKKLGFASKFDDLMESFAGANSSLLISRIQALQDKIDLNQSRIDAWNEKLTRRQEVLLNQFYDLETTLANIQSNTQYLSAIQPITIPDN</sequence>
<evidence type="ECO:0000256" key="6">
    <source>
        <dbReference type="ARBA" id="ARBA00033074"/>
    </source>
</evidence>
<comment type="subunit">
    <text evidence="3">Homopentamer.</text>
</comment>
<accession>A0A2S8FTB0</accession>
<dbReference type="InterPro" id="IPR003481">
    <property type="entry name" value="FliD_N"/>
</dbReference>
<feature type="domain" description="Flagellar hook-associated protein 2 N-terminal" evidence="8">
    <location>
        <begin position="12"/>
        <end position="108"/>
    </location>
</feature>
<evidence type="ECO:0000256" key="7">
    <source>
        <dbReference type="ARBA" id="ARBA00033192"/>
    </source>
</evidence>
<comment type="subcellular location">
    <subcellularLocation>
        <location evidence="1">Bacterial flagellum</location>
    </subcellularLocation>
</comment>
<dbReference type="InterPro" id="IPR010809">
    <property type="entry name" value="FliD_C"/>
</dbReference>
<comment type="caution">
    <text evidence="10">The sequence shown here is derived from an EMBL/GenBank/DDBJ whole genome shotgun (WGS) entry which is preliminary data.</text>
</comment>
<dbReference type="RefSeq" id="WP_105354810.1">
    <property type="nucleotide sequence ID" value="NZ_PUIB01000015.1"/>
</dbReference>
<proteinExistence type="inferred from homology"/>
<reference evidence="10 11" key="1">
    <citation type="submission" date="2018-02" db="EMBL/GenBank/DDBJ databases">
        <title>Comparative genomes isolates from brazilian mangrove.</title>
        <authorList>
            <person name="Araujo J.E."/>
            <person name="Taketani R.G."/>
            <person name="Silva M.C.P."/>
            <person name="Loureco M.V."/>
            <person name="Andreote F.D."/>
        </authorList>
    </citation>
    <scope>NUCLEOTIDE SEQUENCE [LARGE SCALE GENOMIC DNA]</scope>
    <source>
        <strain evidence="10 11">NAP PRIS-MGV</strain>
    </source>
</reference>